<dbReference type="CDD" id="cd00093">
    <property type="entry name" value="HTH_XRE"/>
    <property type="match status" value="1"/>
</dbReference>
<evidence type="ECO:0000259" key="1">
    <source>
        <dbReference type="PROSITE" id="PS50943"/>
    </source>
</evidence>
<dbReference type="PROSITE" id="PS50943">
    <property type="entry name" value="HTH_CROC1"/>
    <property type="match status" value="1"/>
</dbReference>
<dbReference type="Pfam" id="PF19054">
    <property type="entry name" value="DUF5753"/>
    <property type="match status" value="1"/>
</dbReference>
<dbReference type="Pfam" id="PF13560">
    <property type="entry name" value="HTH_31"/>
    <property type="match status" value="1"/>
</dbReference>
<comment type="caution">
    <text evidence="2">The sequence shown here is derived from an EMBL/GenBank/DDBJ whole genome shotgun (WGS) entry which is preliminary data.</text>
</comment>
<feature type="domain" description="HTH cro/C1-type" evidence="1">
    <location>
        <begin position="20"/>
        <end position="72"/>
    </location>
</feature>
<evidence type="ECO:0000313" key="2">
    <source>
        <dbReference type="EMBL" id="GAA2606626.1"/>
    </source>
</evidence>
<dbReference type="SMART" id="SM00530">
    <property type="entry name" value="HTH_XRE"/>
    <property type="match status" value="1"/>
</dbReference>
<reference evidence="3" key="1">
    <citation type="journal article" date="2019" name="Int. J. Syst. Evol. Microbiol.">
        <title>The Global Catalogue of Microorganisms (GCM) 10K type strain sequencing project: providing services to taxonomists for standard genome sequencing and annotation.</title>
        <authorList>
            <consortium name="The Broad Institute Genomics Platform"/>
            <consortium name="The Broad Institute Genome Sequencing Center for Infectious Disease"/>
            <person name="Wu L."/>
            <person name="Ma J."/>
        </authorList>
    </citation>
    <scope>NUCLEOTIDE SEQUENCE [LARGE SCALE GENOMIC DNA]</scope>
    <source>
        <strain evidence="3">JCM 6833</strain>
    </source>
</reference>
<accession>A0ABP6CCJ5</accession>
<dbReference type="EMBL" id="BAAATD010000006">
    <property type="protein sequence ID" value="GAA2606626.1"/>
    <property type="molecule type" value="Genomic_DNA"/>
</dbReference>
<dbReference type="InterPro" id="IPR010982">
    <property type="entry name" value="Lambda_DNA-bd_dom_sf"/>
</dbReference>
<dbReference type="SUPFAM" id="SSF47413">
    <property type="entry name" value="lambda repressor-like DNA-binding domains"/>
    <property type="match status" value="1"/>
</dbReference>
<protein>
    <submittedName>
        <fullName evidence="2">Helix-turn-helix transcriptional regulator</fullName>
    </submittedName>
</protein>
<dbReference type="RefSeq" id="WP_344543953.1">
    <property type="nucleotide sequence ID" value="NZ_BAAATD010000006.1"/>
</dbReference>
<dbReference type="InterPro" id="IPR043917">
    <property type="entry name" value="DUF5753"/>
</dbReference>
<gene>
    <name evidence="2" type="ORF">GCM10010411_46010</name>
</gene>
<name>A0ABP6CCJ5_9ACTN</name>
<dbReference type="Gene3D" id="1.10.260.40">
    <property type="entry name" value="lambda repressor-like DNA-binding domains"/>
    <property type="match status" value="1"/>
</dbReference>
<dbReference type="Proteomes" id="UP001501509">
    <property type="component" value="Unassembled WGS sequence"/>
</dbReference>
<evidence type="ECO:0000313" key="3">
    <source>
        <dbReference type="Proteomes" id="UP001501509"/>
    </source>
</evidence>
<sequence length="272" mass="30625">MPAVSEPHDAPAIVTFARELTAWREQAGLSKKQLAEALGFTDSYVGQVELCKNIPSEEFAEALNTYFKTNGLFVRLRQRILETRHAVAPPPGFNQYLEREQEARYIRVFSALLVNGLFQTKDYASAMMGTVDEFTANEFVTRRMERQAILTRENPPQVLLTLDESVLHRVIGSRDVHRAQLEALLEASERPNITIDVVPQNTGYYPGLAGSFTLLGFNDGTQAVYIETQGTGQFIEQPSRIPDYLVQYDLIKTHAYHLNGTRTLISSKLESL</sequence>
<proteinExistence type="predicted"/>
<organism evidence="2 3">
    <name type="scientific">Actinomadura fulvescens</name>
    <dbReference type="NCBI Taxonomy" id="46160"/>
    <lineage>
        <taxon>Bacteria</taxon>
        <taxon>Bacillati</taxon>
        <taxon>Actinomycetota</taxon>
        <taxon>Actinomycetes</taxon>
        <taxon>Streptosporangiales</taxon>
        <taxon>Thermomonosporaceae</taxon>
        <taxon>Actinomadura</taxon>
    </lineage>
</organism>
<keyword evidence="3" id="KW-1185">Reference proteome</keyword>
<dbReference type="InterPro" id="IPR001387">
    <property type="entry name" value="Cro/C1-type_HTH"/>
</dbReference>